<dbReference type="SUPFAM" id="SSF48403">
    <property type="entry name" value="Ankyrin repeat"/>
    <property type="match status" value="1"/>
</dbReference>
<feature type="repeat" description="ANK" evidence="5">
    <location>
        <begin position="153"/>
        <end position="185"/>
    </location>
</feature>
<dbReference type="PANTHER" id="PTHR24179">
    <property type="entry name" value="PROTEIN PHOSPHATASE 1 REGULATORY SUBUNIT 12"/>
    <property type="match status" value="1"/>
</dbReference>
<feature type="compositionally biased region" description="Basic and acidic residues" evidence="6">
    <location>
        <begin position="432"/>
        <end position="441"/>
    </location>
</feature>
<protein>
    <submittedName>
        <fullName evidence="8">MYPT2 phosphatase</fullName>
    </submittedName>
</protein>
<dbReference type="PROSITE" id="PS50088">
    <property type="entry name" value="ANK_REPEAT"/>
    <property type="match status" value="4"/>
</dbReference>
<gene>
    <name evidence="8" type="primary">Ppp1r12b</name>
    <name evidence="8" type="ORF">EURGUL_R07621</name>
</gene>
<feature type="region of interest" description="Disordered" evidence="6">
    <location>
        <begin position="249"/>
        <end position="482"/>
    </location>
</feature>
<dbReference type="OrthoDB" id="19014at2759"/>
<dbReference type="GO" id="GO:0004857">
    <property type="term" value="F:enzyme inhibitor activity"/>
    <property type="evidence" value="ECO:0007669"/>
    <property type="project" value="TreeGrafter"/>
</dbReference>
<feature type="region of interest" description="Disordered" evidence="6">
    <location>
        <begin position="498"/>
        <end position="633"/>
    </location>
</feature>
<feature type="compositionally biased region" description="Acidic residues" evidence="6">
    <location>
        <begin position="266"/>
        <end position="279"/>
    </location>
</feature>
<comment type="caution">
    <text evidence="8">The sequence shown here is derived from an EMBL/GenBank/DDBJ whole genome shotgun (WGS) entry which is preliminary data.</text>
</comment>
<feature type="compositionally biased region" description="Basic and acidic residues" evidence="6">
    <location>
        <begin position="665"/>
        <end position="686"/>
    </location>
</feature>
<keyword evidence="2" id="KW-0963">Cytoplasm</keyword>
<feature type="repeat" description="ANK" evidence="5">
    <location>
        <begin position="27"/>
        <end position="59"/>
    </location>
</feature>
<feature type="compositionally biased region" description="Basic and acidic residues" evidence="6">
    <location>
        <begin position="384"/>
        <end position="393"/>
    </location>
</feature>
<feature type="compositionally biased region" description="Basic and acidic residues" evidence="6">
    <location>
        <begin position="526"/>
        <end position="535"/>
    </location>
</feature>
<feature type="region of interest" description="Disordered" evidence="6">
    <location>
        <begin position="815"/>
        <end position="843"/>
    </location>
</feature>
<dbReference type="FunFam" id="1.25.40.20:FF:000004">
    <property type="entry name" value="Phosphatase 1 regulatory subunit 12A"/>
    <property type="match status" value="1"/>
</dbReference>
<feature type="compositionally biased region" description="Basic and acidic residues" evidence="6">
    <location>
        <begin position="559"/>
        <end position="583"/>
    </location>
</feature>
<feature type="compositionally biased region" description="Polar residues" evidence="6">
    <location>
        <begin position="368"/>
        <end position="378"/>
    </location>
</feature>
<dbReference type="InterPro" id="IPR031775">
    <property type="entry name" value="PRKG1_interact"/>
</dbReference>
<feature type="compositionally biased region" description="Basic residues" evidence="6">
    <location>
        <begin position="536"/>
        <end position="546"/>
    </location>
</feature>
<evidence type="ECO:0000313" key="8">
    <source>
        <dbReference type="EMBL" id="NXW61908.1"/>
    </source>
</evidence>
<organism evidence="8 9">
    <name type="scientific">Eurystomus gularis</name>
    <dbReference type="NCBI Taxonomy" id="325343"/>
    <lineage>
        <taxon>Eukaryota</taxon>
        <taxon>Metazoa</taxon>
        <taxon>Chordata</taxon>
        <taxon>Craniata</taxon>
        <taxon>Vertebrata</taxon>
        <taxon>Euteleostomi</taxon>
        <taxon>Archelosauria</taxon>
        <taxon>Archosauria</taxon>
        <taxon>Dinosauria</taxon>
        <taxon>Saurischia</taxon>
        <taxon>Theropoda</taxon>
        <taxon>Coelurosauria</taxon>
        <taxon>Aves</taxon>
        <taxon>Neognathae</taxon>
        <taxon>Neoaves</taxon>
        <taxon>Telluraves</taxon>
        <taxon>Coraciimorphae</taxon>
        <taxon>Coraciiformes</taxon>
        <taxon>Coraciidae</taxon>
        <taxon>Eurystomus</taxon>
    </lineage>
</organism>
<feature type="compositionally biased region" description="Basic and acidic residues" evidence="6">
    <location>
        <begin position="280"/>
        <end position="301"/>
    </location>
</feature>
<evidence type="ECO:0000313" key="9">
    <source>
        <dbReference type="Proteomes" id="UP000541249"/>
    </source>
</evidence>
<feature type="non-terminal residue" evidence="8">
    <location>
        <position position="880"/>
    </location>
</feature>
<evidence type="ECO:0000256" key="5">
    <source>
        <dbReference type="PROSITE-ProRule" id="PRU00023"/>
    </source>
</evidence>
<feature type="repeat" description="ANK" evidence="5">
    <location>
        <begin position="1"/>
        <end position="26"/>
    </location>
</feature>
<feature type="compositionally biased region" description="Basic residues" evidence="6">
    <location>
        <begin position="687"/>
        <end position="697"/>
    </location>
</feature>
<dbReference type="Proteomes" id="UP000541249">
    <property type="component" value="Unassembled WGS sequence"/>
</dbReference>
<feature type="compositionally biased region" description="Polar residues" evidence="6">
    <location>
        <begin position="442"/>
        <end position="453"/>
    </location>
</feature>
<keyword evidence="9" id="KW-1185">Reference proteome</keyword>
<comment type="subcellular location">
    <subcellularLocation>
        <location evidence="1">Cytoplasm</location>
    </subcellularLocation>
</comment>
<dbReference type="GO" id="GO:0019901">
    <property type="term" value="F:protein kinase binding"/>
    <property type="evidence" value="ECO:0007669"/>
    <property type="project" value="InterPro"/>
</dbReference>
<dbReference type="PANTHER" id="PTHR24179:SF18">
    <property type="entry name" value="PROTEIN PHOSPHATASE 1 REGULATORY SUBUNIT 12B"/>
    <property type="match status" value="1"/>
</dbReference>
<dbReference type="CDD" id="cd21944">
    <property type="entry name" value="IPD_MYPT1"/>
    <property type="match status" value="1"/>
</dbReference>
<feature type="domain" description="cGMP-dependent protein kinase interacting" evidence="7">
    <location>
        <begin position="779"/>
        <end position="880"/>
    </location>
</feature>
<dbReference type="PROSITE" id="PS50297">
    <property type="entry name" value="ANK_REP_REGION"/>
    <property type="match status" value="3"/>
</dbReference>
<dbReference type="GO" id="GO:0031672">
    <property type="term" value="C:A band"/>
    <property type="evidence" value="ECO:0007669"/>
    <property type="project" value="TreeGrafter"/>
</dbReference>
<dbReference type="SMART" id="SM00248">
    <property type="entry name" value="ANK"/>
    <property type="match status" value="4"/>
</dbReference>
<dbReference type="GO" id="GO:0019208">
    <property type="term" value="F:phosphatase regulator activity"/>
    <property type="evidence" value="ECO:0007669"/>
    <property type="project" value="InterPro"/>
</dbReference>
<keyword evidence="3" id="KW-0677">Repeat</keyword>
<dbReference type="Pfam" id="PF15898">
    <property type="entry name" value="PRKG1_interact"/>
    <property type="match status" value="1"/>
</dbReference>
<feature type="compositionally biased region" description="Basic and acidic residues" evidence="6">
    <location>
        <begin position="831"/>
        <end position="843"/>
    </location>
</feature>
<feature type="compositionally biased region" description="Basic and acidic residues" evidence="6">
    <location>
        <begin position="590"/>
        <end position="610"/>
    </location>
</feature>
<dbReference type="Gene3D" id="6.10.140.390">
    <property type="match status" value="1"/>
</dbReference>
<evidence type="ECO:0000256" key="4">
    <source>
        <dbReference type="ARBA" id="ARBA00023043"/>
    </source>
</evidence>
<evidence type="ECO:0000259" key="7">
    <source>
        <dbReference type="Pfam" id="PF15898"/>
    </source>
</evidence>
<feature type="region of interest" description="Disordered" evidence="6">
    <location>
        <begin position="665"/>
        <end position="778"/>
    </location>
</feature>
<sequence length="880" mass="99083">QACIDENLDMVKFLVENGADVNQQDNEGWTPLHAVASCGYLNIAEYLISHGANVAAVNSEGDVPSDIAEEAAMKDLLLEQVKKQGVDLDLARKEEEQQMLQDARQWLNSGRIEDIKQPRTGATALHVAAAKGYSEVMRLLIQAGFNLNVQDNDGWTPLHAAAHWGVKEACSILAEALCDMDIRNKLGQTPFDVADEGLVEHLEMLQKKQTVLRSEKETRNKLIEADMNGKPQSGLFTNKEKILYEEDTLKSLEMEEENKDSSSSSSEEEEEAEDEVSESDAEKESERKEEPFANHSSHETRPSITEQIPPPEPNSFTASARRFSWLSKSDEQKDESPSSWRLGLRKTGSHNMLSEVAATREAQRDKTSTIYRSSSSPRISALLDNKEKDKDSKSYLATIAPRRLSSTSDIEEKENRESAVNLVRSGSYSRQPWREESKGSETPHSGAPTTYVSTYLKRAPFRQQTDSAVERNTEGTSASTPLGVITNRAVLGSANGIANVGAASTTGKDFSAEEARERRRSYLTPVRDEEAESLRKARSRQARQTRRSTQGVTLTDLQEAERTFSRSRAERQAQEQQSEKAESSEPTEDSSERPESRSRWSRNTDEETVYRRLRCPVQPDKPTTPVSPSTSAPLLYTSSYLTRTNKYLGLDSVNPADFRGAATEMEKNECEDQDLDDRSLSKQSIRERRRPKERRRGTGIIFSTKDDDDEVDGNEEVKETRQLRGARSPSHFRLEAATNPTSSESSYSDRASSRSSAYTRRENRLAALSSRAEEESNRDYKKLYESALSENQKLKSKLQEAQLELADIKSKLEKAAQQKQEKTSDRSSMLEMEKREKRALERKLSEMEEEMKILTELKSDNQRLKDENGALIRVISKLSK</sequence>
<feature type="compositionally biased region" description="Basic and acidic residues" evidence="6">
    <location>
        <begin position="815"/>
        <end position="825"/>
    </location>
</feature>
<feature type="repeat" description="ANK" evidence="5">
    <location>
        <begin position="120"/>
        <end position="152"/>
    </location>
</feature>
<dbReference type="InterPro" id="IPR036770">
    <property type="entry name" value="Ankyrin_rpt-contain_sf"/>
</dbReference>
<dbReference type="Gene3D" id="1.25.40.20">
    <property type="entry name" value="Ankyrin repeat-containing domain"/>
    <property type="match status" value="2"/>
</dbReference>
<dbReference type="Gene3D" id="6.10.250.1820">
    <property type="match status" value="1"/>
</dbReference>
<evidence type="ECO:0000256" key="6">
    <source>
        <dbReference type="SAM" id="MobiDB-lite"/>
    </source>
</evidence>
<dbReference type="InterPro" id="IPR051226">
    <property type="entry name" value="PP1_Regulatory_Subunit"/>
</dbReference>
<evidence type="ECO:0000256" key="3">
    <source>
        <dbReference type="ARBA" id="ARBA00022737"/>
    </source>
</evidence>
<dbReference type="Pfam" id="PF13637">
    <property type="entry name" value="Ank_4"/>
    <property type="match status" value="1"/>
</dbReference>
<feature type="non-terminal residue" evidence="8">
    <location>
        <position position="1"/>
    </location>
</feature>
<dbReference type="GO" id="GO:0030018">
    <property type="term" value="C:Z disc"/>
    <property type="evidence" value="ECO:0007669"/>
    <property type="project" value="TreeGrafter"/>
</dbReference>
<dbReference type="GO" id="GO:0007165">
    <property type="term" value="P:signal transduction"/>
    <property type="evidence" value="ECO:0007669"/>
    <property type="project" value="InterPro"/>
</dbReference>
<reference evidence="8 9" key="1">
    <citation type="submission" date="2019-09" db="EMBL/GenBank/DDBJ databases">
        <title>Bird 10,000 Genomes (B10K) Project - Family phase.</title>
        <authorList>
            <person name="Zhang G."/>
        </authorList>
    </citation>
    <scope>NUCLEOTIDE SEQUENCE [LARGE SCALE GENOMIC DNA]</scope>
    <source>
        <strain evidence="8">B10K-DU-002-51</strain>
        <tissue evidence="8">Muscle</tissue>
    </source>
</reference>
<dbReference type="InterPro" id="IPR017401">
    <property type="entry name" value="MYPT1/MYPT2/Mbs85"/>
</dbReference>
<dbReference type="InterPro" id="IPR002110">
    <property type="entry name" value="Ankyrin_rpt"/>
</dbReference>
<dbReference type="PIRSF" id="PIRSF038141">
    <property type="entry name" value="PP1_12ABC_vert"/>
    <property type="match status" value="1"/>
</dbReference>
<dbReference type="Pfam" id="PF12796">
    <property type="entry name" value="Ank_2"/>
    <property type="match status" value="1"/>
</dbReference>
<name>A0A7L4DIX0_9AVES</name>
<proteinExistence type="predicted"/>
<dbReference type="EMBL" id="VZZY01016924">
    <property type="protein sequence ID" value="NXW61908.1"/>
    <property type="molecule type" value="Genomic_DNA"/>
</dbReference>
<feature type="compositionally biased region" description="Low complexity" evidence="6">
    <location>
        <begin position="741"/>
        <end position="758"/>
    </location>
</feature>
<keyword evidence="4 5" id="KW-0040">ANK repeat</keyword>
<evidence type="ECO:0000256" key="2">
    <source>
        <dbReference type="ARBA" id="ARBA00022490"/>
    </source>
</evidence>
<accession>A0A7L4DIX0</accession>
<dbReference type="AlphaFoldDB" id="A0A7L4DIX0"/>
<evidence type="ECO:0000256" key="1">
    <source>
        <dbReference type="ARBA" id="ARBA00004496"/>
    </source>
</evidence>
<dbReference type="FunFam" id="1.25.40.20:FF:000898">
    <property type="entry name" value="Protein phosphatase 1 regulatory subunit 12A"/>
    <property type="match status" value="1"/>
</dbReference>